<dbReference type="GO" id="GO:0016787">
    <property type="term" value="F:hydrolase activity"/>
    <property type="evidence" value="ECO:0007669"/>
    <property type="project" value="UniProtKB-KW"/>
</dbReference>
<organism evidence="13 14">
    <name type="scientific">Leptotrombidium deliense</name>
    <dbReference type="NCBI Taxonomy" id="299467"/>
    <lineage>
        <taxon>Eukaryota</taxon>
        <taxon>Metazoa</taxon>
        <taxon>Ecdysozoa</taxon>
        <taxon>Arthropoda</taxon>
        <taxon>Chelicerata</taxon>
        <taxon>Arachnida</taxon>
        <taxon>Acari</taxon>
        <taxon>Acariformes</taxon>
        <taxon>Trombidiformes</taxon>
        <taxon>Prostigmata</taxon>
        <taxon>Anystina</taxon>
        <taxon>Parasitengona</taxon>
        <taxon>Trombiculoidea</taxon>
        <taxon>Trombiculidae</taxon>
        <taxon>Leptotrombidium</taxon>
    </lineage>
</organism>
<dbReference type="VEuPathDB" id="VectorBase:LDEU004192"/>
<dbReference type="FunFam" id="3.40.50.11980:FF:000001">
    <property type="entry name" value="ZC3H12A isoform 1"/>
    <property type="match status" value="1"/>
</dbReference>
<evidence type="ECO:0000256" key="10">
    <source>
        <dbReference type="PROSITE-ProRule" id="PRU00723"/>
    </source>
</evidence>
<dbReference type="InterPro" id="IPR000571">
    <property type="entry name" value="Znf_CCCH"/>
</dbReference>
<evidence type="ECO:0000313" key="14">
    <source>
        <dbReference type="Proteomes" id="UP000288716"/>
    </source>
</evidence>
<dbReference type="PANTHER" id="PTHR12876">
    <property type="entry name" value="N4BP1-RELATED"/>
    <property type="match status" value="1"/>
</dbReference>
<name>A0A443SJY6_9ACAR</name>
<keyword evidence="8 10" id="KW-0862">Zinc</keyword>
<protein>
    <recommendedName>
        <fullName evidence="12">C3H1-type domain-containing protein</fullName>
    </recommendedName>
</protein>
<feature type="region of interest" description="Disordered" evidence="11">
    <location>
        <begin position="506"/>
        <end position="530"/>
    </location>
</feature>
<evidence type="ECO:0000256" key="5">
    <source>
        <dbReference type="ARBA" id="ARBA00022759"/>
    </source>
</evidence>
<sequence>MTRDFVSVCRHPFTISATMHEDSSYDSDCETIDTVKSTVADCVDEHDEVCRTFSDTLAAEYVDYITVSKTTPFGQQHYPQQQKQITLDEVINYPNYTSRVEFGLKLGYTETQVQIALLKLGPKAGQNELLAELIKLGANSVTSKKSPIYRTSSGVKQSEATDDVTLDNYSSDLRPIVIDGSNVAMSHGNKEIFSCMGIKICVDWFKSRGHKEITVFVPMWRKESSRVDSPIKDQEILFELEAERLLVFTPSRNLGGRRMVCYDDRYILKLASECDGIVVSNDNYRDLVNETPEYKKVVEERLLMYSFVNDRFMPPDDPLGRHGPSLDNFLRKKPKPPEIFPPPCPYGKKCTYGNKCKYYHPERGNQPQKSVTEWLAEQARIQIQARNAFAKSRESSPGEKLRATHTGSLPPSLHVSDLTKTPIKMQLTRTNSDHFPVTKRFSDPDESRHKLDFSVAKPYHSSETSPVDVGPANLHKKLQRQLTLNPNCDPRLMHMANFQSKTTNADERIVSPSDHSAKNVTRLRSDSTSRVMNHQIHQQPLMSYLTVSTPHPNVTRIASAPDSHSNWPPPSSQSHIAKLNSTSDSKLNLAPNASSAFQNSLQFPGHTIWTSTALPGLMISPSSWPQNTNVRPASVPPQMMNTSNLVSSMTNVHSSPSSSSRSISLNDQRNKLRFHLSSIFPEEQVRAAMDMHPEETNAQKICATILAMFPKG</sequence>
<keyword evidence="3" id="KW-0540">Nuclease</keyword>
<evidence type="ECO:0000313" key="13">
    <source>
        <dbReference type="EMBL" id="RWS27847.1"/>
    </source>
</evidence>
<evidence type="ECO:0000256" key="8">
    <source>
        <dbReference type="ARBA" id="ARBA00022833"/>
    </source>
</evidence>
<dbReference type="CDD" id="cd18729">
    <property type="entry name" value="PIN_Zc3h12-like"/>
    <property type="match status" value="1"/>
</dbReference>
<feature type="region of interest" description="Disordered" evidence="11">
    <location>
        <begin position="390"/>
        <end position="414"/>
    </location>
</feature>
<dbReference type="GO" id="GO:0003729">
    <property type="term" value="F:mRNA binding"/>
    <property type="evidence" value="ECO:0007669"/>
    <property type="project" value="TreeGrafter"/>
</dbReference>
<evidence type="ECO:0000256" key="6">
    <source>
        <dbReference type="ARBA" id="ARBA00022771"/>
    </source>
</evidence>
<keyword evidence="9" id="KW-0460">Magnesium</keyword>
<keyword evidence="6 10" id="KW-0863">Zinc-finger</keyword>
<dbReference type="STRING" id="299467.A0A443SJY6"/>
<dbReference type="InterPro" id="IPR051101">
    <property type="entry name" value="ZC3H12/N4BP1_RNase_Reg"/>
</dbReference>
<dbReference type="PANTHER" id="PTHR12876:SF35">
    <property type="entry name" value="LD08718P-RELATED"/>
    <property type="match status" value="1"/>
</dbReference>
<keyword evidence="5" id="KW-0255">Endonuclease</keyword>
<dbReference type="EMBL" id="NCKV01001737">
    <property type="protein sequence ID" value="RWS27847.1"/>
    <property type="molecule type" value="Genomic_DNA"/>
</dbReference>
<evidence type="ECO:0000256" key="11">
    <source>
        <dbReference type="SAM" id="MobiDB-lite"/>
    </source>
</evidence>
<evidence type="ECO:0000256" key="7">
    <source>
        <dbReference type="ARBA" id="ARBA00022801"/>
    </source>
</evidence>
<feature type="domain" description="C3H1-type" evidence="12">
    <location>
        <begin position="338"/>
        <end position="363"/>
    </location>
</feature>
<comment type="caution">
    <text evidence="13">The sequence shown here is derived from an EMBL/GenBank/DDBJ whole genome shotgun (WGS) entry which is preliminary data.</text>
</comment>
<dbReference type="GO" id="GO:0008270">
    <property type="term" value="F:zinc ion binding"/>
    <property type="evidence" value="ECO:0007669"/>
    <property type="project" value="UniProtKB-KW"/>
</dbReference>
<dbReference type="Pfam" id="PF11977">
    <property type="entry name" value="RNase_Zc3h12a"/>
    <property type="match status" value="1"/>
</dbReference>
<feature type="zinc finger region" description="C3H1-type" evidence="10">
    <location>
        <begin position="338"/>
        <end position="363"/>
    </location>
</feature>
<evidence type="ECO:0000256" key="9">
    <source>
        <dbReference type="ARBA" id="ARBA00022842"/>
    </source>
</evidence>
<dbReference type="OrthoDB" id="392925at2759"/>
<accession>A0A443SJY6</accession>
<dbReference type="Gene3D" id="3.40.50.11980">
    <property type="match status" value="1"/>
</dbReference>
<feature type="compositionally biased region" description="Basic and acidic residues" evidence="11">
    <location>
        <begin position="391"/>
        <end position="402"/>
    </location>
</feature>
<evidence type="ECO:0000256" key="2">
    <source>
        <dbReference type="ARBA" id="ARBA00010922"/>
    </source>
</evidence>
<keyword evidence="14" id="KW-1185">Reference proteome</keyword>
<evidence type="ECO:0000256" key="3">
    <source>
        <dbReference type="ARBA" id="ARBA00022722"/>
    </source>
</evidence>
<gene>
    <name evidence="13" type="ORF">B4U80_00340</name>
</gene>
<comment type="similarity">
    <text evidence="2">Belongs to the ZC3H12 family.</text>
</comment>
<comment type="cofactor">
    <cofactor evidence="1">
        <name>Mg(2+)</name>
        <dbReference type="ChEBI" id="CHEBI:18420"/>
    </cofactor>
</comment>
<proteinExistence type="inferred from homology"/>
<dbReference type="Proteomes" id="UP000288716">
    <property type="component" value="Unassembled WGS sequence"/>
</dbReference>
<keyword evidence="4 10" id="KW-0479">Metal-binding</keyword>
<dbReference type="InterPro" id="IPR021869">
    <property type="entry name" value="RNase_Zc3h12_NYN"/>
</dbReference>
<reference evidence="13 14" key="1">
    <citation type="journal article" date="2018" name="Gigascience">
        <title>Genomes of trombidid mites reveal novel predicted allergens and laterally-transferred genes associated with secondary metabolism.</title>
        <authorList>
            <person name="Dong X."/>
            <person name="Chaisiri K."/>
            <person name="Xia D."/>
            <person name="Armstrong S.D."/>
            <person name="Fang Y."/>
            <person name="Donnelly M.J."/>
            <person name="Kadowaki T."/>
            <person name="McGarry J.W."/>
            <person name="Darby A.C."/>
            <person name="Makepeace B.L."/>
        </authorList>
    </citation>
    <scope>NUCLEOTIDE SEQUENCE [LARGE SCALE GENOMIC DNA]</scope>
    <source>
        <strain evidence="13">UoL-UT</strain>
    </source>
</reference>
<keyword evidence="7" id="KW-0378">Hydrolase</keyword>
<evidence type="ECO:0000256" key="1">
    <source>
        <dbReference type="ARBA" id="ARBA00001946"/>
    </source>
</evidence>
<dbReference type="GO" id="GO:0004521">
    <property type="term" value="F:RNA endonuclease activity"/>
    <property type="evidence" value="ECO:0007669"/>
    <property type="project" value="TreeGrafter"/>
</dbReference>
<evidence type="ECO:0000259" key="12">
    <source>
        <dbReference type="PROSITE" id="PS50103"/>
    </source>
</evidence>
<dbReference type="GO" id="GO:0005634">
    <property type="term" value="C:nucleus"/>
    <property type="evidence" value="ECO:0007669"/>
    <property type="project" value="TreeGrafter"/>
</dbReference>
<evidence type="ECO:0000256" key="4">
    <source>
        <dbReference type="ARBA" id="ARBA00022723"/>
    </source>
</evidence>
<dbReference type="Pfam" id="PF18039">
    <property type="entry name" value="UBA_6"/>
    <property type="match status" value="1"/>
</dbReference>
<dbReference type="AlphaFoldDB" id="A0A443SJY6"/>
<dbReference type="PROSITE" id="PS50103">
    <property type="entry name" value="ZF_C3H1"/>
    <property type="match status" value="1"/>
</dbReference>
<dbReference type="InterPro" id="IPR040546">
    <property type="entry name" value="Rege-1_UBA-like"/>
</dbReference>
<dbReference type="GO" id="GO:0036464">
    <property type="term" value="C:cytoplasmic ribonucleoprotein granule"/>
    <property type="evidence" value="ECO:0007669"/>
    <property type="project" value="TreeGrafter"/>
</dbReference>